<reference evidence="4 5" key="1">
    <citation type="submission" date="2024-11" db="EMBL/GenBank/DDBJ databases">
        <title>Chromosome-level genome assembly of the freshwater bivalve Anodonta woodiana.</title>
        <authorList>
            <person name="Chen X."/>
        </authorList>
    </citation>
    <scope>NUCLEOTIDE SEQUENCE [LARGE SCALE GENOMIC DNA]</scope>
    <source>
        <strain evidence="4">MN2024</strain>
        <tissue evidence="4">Gills</tissue>
    </source>
</reference>
<evidence type="ECO:0000256" key="2">
    <source>
        <dbReference type="SAM" id="MobiDB-lite"/>
    </source>
</evidence>
<feature type="region of interest" description="Disordered" evidence="2">
    <location>
        <begin position="166"/>
        <end position="209"/>
    </location>
</feature>
<dbReference type="CDD" id="cd05468">
    <property type="entry name" value="pVHL"/>
    <property type="match status" value="1"/>
</dbReference>
<dbReference type="SUPFAM" id="SSF49468">
    <property type="entry name" value="VHL"/>
    <property type="match status" value="1"/>
</dbReference>
<dbReference type="InterPro" id="IPR024053">
    <property type="entry name" value="VHL_beta_dom"/>
</dbReference>
<evidence type="ECO:0000259" key="3">
    <source>
        <dbReference type="Pfam" id="PF01847"/>
    </source>
</evidence>
<dbReference type="Pfam" id="PF01847">
    <property type="entry name" value="VHL"/>
    <property type="match status" value="1"/>
</dbReference>
<comment type="caution">
    <text evidence="4">The sequence shown here is derived from an EMBL/GenBank/DDBJ whole genome shotgun (WGS) entry which is preliminary data.</text>
</comment>
<comment type="similarity">
    <text evidence="1">Belongs to the VHL family.</text>
</comment>
<feature type="domain" description="von Hippel-Lindau disease tumour suppressor beta" evidence="3">
    <location>
        <begin position="12"/>
        <end position="88"/>
    </location>
</feature>
<dbReference type="EMBL" id="JBJQND010000015">
    <property type="protein sequence ID" value="KAL3853148.1"/>
    <property type="molecule type" value="Genomic_DNA"/>
</dbReference>
<organism evidence="4 5">
    <name type="scientific">Sinanodonta woodiana</name>
    <name type="common">Chinese pond mussel</name>
    <name type="synonym">Anodonta woodiana</name>
    <dbReference type="NCBI Taxonomy" id="1069815"/>
    <lineage>
        <taxon>Eukaryota</taxon>
        <taxon>Metazoa</taxon>
        <taxon>Spiralia</taxon>
        <taxon>Lophotrochozoa</taxon>
        <taxon>Mollusca</taxon>
        <taxon>Bivalvia</taxon>
        <taxon>Autobranchia</taxon>
        <taxon>Heteroconchia</taxon>
        <taxon>Palaeoheterodonta</taxon>
        <taxon>Unionida</taxon>
        <taxon>Unionoidea</taxon>
        <taxon>Unionidae</taxon>
        <taxon>Unioninae</taxon>
        <taxon>Sinanodonta</taxon>
    </lineage>
</organism>
<evidence type="ECO:0000313" key="5">
    <source>
        <dbReference type="Proteomes" id="UP001634394"/>
    </source>
</evidence>
<dbReference type="Proteomes" id="UP001634394">
    <property type="component" value="Unassembled WGS sequence"/>
</dbReference>
<accession>A0ABD3UXA1</accession>
<name>A0ABD3UXA1_SINWO</name>
<proteinExistence type="inferred from homology"/>
<evidence type="ECO:0000313" key="4">
    <source>
        <dbReference type="EMBL" id="KAL3853148.1"/>
    </source>
</evidence>
<dbReference type="Gene3D" id="2.60.40.780">
    <property type="entry name" value="von Hippel-Lindau disease tumour suppressor, beta domain"/>
    <property type="match status" value="1"/>
</dbReference>
<dbReference type="InterPro" id="IPR037139">
    <property type="entry name" value="VHL_alpha_dom_sf"/>
</dbReference>
<dbReference type="FunFam" id="2.60.40.780:FF:000001">
    <property type="entry name" value="von Hippel-Lindau disease tumor suppressor"/>
    <property type="match status" value="1"/>
</dbReference>
<dbReference type="InterPro" id="IPR022772">
    <property type="entry name" value="VHL_tumour_suppress_b/a_dom"/>
</dbReference>
<protein>
    <recommendedName>
        <fullName evidence="3">von Hippel-Lindau disease tumour suppressor beta domain-containing protein</fullName>
    </recommendedName>
</protein>
<dbReference type="InterPro" id="IPR036208">
    <property type="entry name" value="VHL_sf"/>
</dbReference>
<gene>
    <name evidence="4" type="ORF">ACJMK2_016714</name>
</gene>
<keyword evidence="5" id="KW-1185">Reference proteome</keyword>
<dbReference type="AlphaFoldDB" id="A0ABD3UXA1"/>
<dbReference type="InterPro" id="IPR037140">
    <property type="entry name" value="VHL_beta_dom_sf"/>
</dbReference>
<dbReference type="Gene3D" id="1.10.750.10">
    <property type="entry name" value="von Hippel-Lindau disease tumour suppressor, alpha domain"/>
    <property type="match status" value="1"/>
</dbReference>
<evidence type="ECO:0000256" key="1">
    <source>
        <dbReference type="ARBA" id="ARBA00010057"/>
    </source>
</evidence>
<feature type="compositionally biased region" description="Acidic residues" evidence="2">
    <location>
        <begin position="166"/>
        <end position="191"/>
    </location>
</feature>
<sequence length="209" mass="24152">MAEERNREVQILRSLNNNDQSFVTFCNRTLRLAELFWVDYSGQYVRYARIPPGKATLMNTYVTHPWIAKDAFVGLPFLLNRSRIFFPVAWDGRESRDRVNITIPVYPLRARSMEVVHQRFSSTDIAKSDLPAALKHEVLQLHARKISYTDYQSINALHFEEVLNEEEVDLNEEDENSSDEDSGNDGEDENLNDPNENIRNDGAEEANES</sequence>